<dbReference type="OrthoDB" id="9760597at2"/>
<keyword evidence="11" id="KW-1185">Reference proteome</keyword>
<evidence type="ECO:0000313" key="10">
    <source>
        <dbReference type="EMBL" id="TWT81041.1"/>
    </source>
</evidence>
<dbReference type="Gene3D" id="2.60.120.260">
    <property type="entry name" value="Galactose-binding domain-like"/>
    <property type="match status" value="1"/>
</dbReference>
<feature type="chain" id="PRO_5022801110" description="alpha-L-fucosidase" evidence="7">
    <location>
        <begin position="18"/>
        <end position="637"/>
    </location>
</feature>
<dbReference type="Proteomes" id="UP000315010">
    <property type="component" value="Unassembled WGS sequence"/>
</dbReference>
<protein>
    <recommendedName>
        <fullName evidence="3">alpha-L-fucosidase</fullName>
        <ecNumber evidence="3">3.2.1.51</ecNumber>
    </recommendedName>
</protein>
<evidence type="ECO:0000256" key="3">
    <source>
        <dbReference type="ARBA" id="ARBA00012662"/>
    </source>
</evidence>
<dbReference type="GO" id="GO:0004560">
    <property type="term" value="F:alpha-L-fucosidase activity"/>
    <property type="evidence" value="ECO:0007669"/>
    <property type="project" value="InterPro"/>
</dbReference>
<name>A0A5C5Z2H0_9BACT</name>
<dbReference type="InterPro" id="IPR017853">
    <property type="entry name" value="GH"/>
</dbReference>
<dbReference type="InterPro" id="IPR013780">
    <property type="entry name" value="Glyco_hydro_b"/>
</dbReference>
<dbReference type="InterPro" id="IPR057739">
    <property type="entry name" value="Glyco_hydro_29_N"/>
</dbReference>
<dbReference type="Pfam" id="PF16757">
    <property type="entry name" value="Fucosidase_C"/>
    <property type="match status" value="1"/>
</dbReference>
<reference evidence="10 11" key="1">
    <citation type="submission" date="2019-02" db="EMBL/GenBank/DDBJ databases">
        <title>Deep-cultivation of Planctomycetes and their phenomic and genomic characterization uncovers novel biology.</title>
        <authorList>
            <person name="Wiegand S."/>
            <person name="Jogler M."/>
            <person name="Boedeker C."/>
            <person name="Pinto D."/>
            <person name="Vollmers J."/>
            <person name="Rivas-Marin E."/>
            <person name="Kohn T."/>
            <person name="Peeters S.H."/>
            <person name="Heuer A."/>
            <person name="Rast P."/>
            <person name="Oberbeckmann S."/>
            <person name="Bunk B."/>
            <person name="Jeske O."/>
            <person name="Meyerdierks A."/>
            <person name="Storesund J.E."/>
            <person name="Kallscheuer N."/>
            <person name="Luecker S."/>
            <person name="Lage O.M."/>
            <person name="Pohl T."/>
            <person name="Merkel B.J."/>
            <person name="Hornburger P."/>
            <person name="Mueller R.-W."/>
            <person name="Bruemmer F."/>
            <person name="Labrenz M."/>
            <person name="Spormann A.M."/>
            <person name="Op Den Camp H."/>
            <person name="Overmann J."/>
            <person name="Amann R."/>
            <person name="Jetten M.S.M."/>
            <person name="Mascher T."/>
            <person name="Medema M.H."/>
            <person name="Devos D.P."/>
            <person name="Kaster A.-K."/>
            <person name="Ovreas L."/>
            <person name="Rohde M."/>
            <person name="Galperin M.Y."/>
            <person name="Jogler C."/>
        </authorList>
    </citation>
    <scope>NUCLEOTIDE SEQUENCE [LARGE SCALE GENOMIC DNA]</scope>
    <source>
        <strain evidence="10 11">CA13</strain>
    </source>
</reference>
<dbReference type="PANTHER" id="PTHR10030:SF37">
    <property type="entry name" value="ALPHA-L-FUCOSIDASE-RELATED"/>
    <property type="match status" value="1"/>
</dbReference>
<evidence type="ECO:0000256" key="1">
    <source>
        <dbReference type="ARBA" id="ARBA00004071"/>
    </source>
</evidence>
<evidence type="ECO:0000256" key="4">
    <source>
        <dbReference type="ARBA" id="ARBA00022729"/>
    </source>
</evidence>
<dbReference type="Pfam" id="PF01120">
    <property type="entry name" value="Alpha_L_fucos"/>
    <property type="match status" value="1"/>
</dbReference>
<feature type="domain" description="Glycoside hydrolase family 29 N-terminal" evidence="8">
    <location>
        <begin position="20"/>
        <end position="379"/>
    </location>
</feature>
<comment type="function">
    <text evidence="1">Alpha-L-fucosidase is responsible for hydrolyzing the alpha-1,6-linked fucose joined to the reducing-end N-acetylglucosamine of the carbohydrate moieties of glycoproteins.</text>
</comment>
<comment type="caution">
    <text evidence="10">The sequence shown here is derived from an EMBL/GenBank/DDBJ whole genome shotgun (WGS) entry which is preliminary data.</text>
</comment>
<dbReference type="SMART" id="SM00812">
    <property type="entry name" value="Alpha_L_fucos"/>
    <property type="match status" value="1"/>
</dbReference>
<evidence type="ECO:0000256" key="5">
    <source>
        <dbReference type="ARBA" id="ARBA00022801"/>
    </source>
</evidence>
<feature type="signal peptide" evidence="7">
    <location>
        <begin position="1"/>
        <end position="17"/>
    </location>
</feature>
<gene>
    <name evidence="10" type="ORF">CA13_24880</name>
</gene>
<evidence type="ECO:0000259" key="8">
    <source>
        <dbReference type="Pfam" id="PF01120"/>
    </source>
</evidence>
<dbReference type="EC" id="3.2.1.51" evidence="3"/>
<dbReference type="Gene3D" id="3.20.20.80">
    <property type="entry name" value="Glycosidases"/>
    <property type="match status" value="1"/>
</dbReference>
<dbReference type="InterPro" id="IPR016286">
    <property type="entry name" value="FUC_metazoa-typ"/>
</dbReference>
<feature type="domain" description="Alpha-L-fucosidase C-terminal" evidence="9">
    <location>
        <begin position="411"/>
        <end position="485"/>
    </location>
</feature>
<evidence type="ECO:0000259" key="9">
    <source>
        <dbReference type="Pfam" id="PF16757"/>
    </source>
</evidence>
<keyword evidence="5" id="KW-0378">Hydrolase</keyword>
<dbReference type="EMBL" id="SJPJ01000001">
    <property type="protein sequence ID" value="TWT81041.1"/>
    <property type="molecule type" value="Genomic_DNA"/>
</dbReference>
<evidence type="ECO:0000313" key="11">
    <source>
        <dbReference type="Proteomes" id="UP000315010"/>
    </source>
</evidence>
<keyword evidence="4 7" id="KW-0732">Signal</keyword>
<evidence type="ECO:0000256" key="2">
    <source>
        <dbReference type="ARBA" id="ARBA00007951"/>
    </source>
</evidence>
<dbReference type="InterPro" id="IPR031919">
    <property type="entry name" value="Fucosidase_C"/>
</dbReference>
<dbReference type="GO" id="GO:0006004">
    <property type="term" value="P:fucose metabolic process"/>
    <property type="evidence" value="ECO:0007669"/>
    <property type="project" value="InterPro"/>
</dbReference>
<organism evidence="10 11">
    <name type="scientific">Novipirellula herctigrandis</name>
    <dbReference type="NCBI Taxonomy" id="2527986"/>
    <lineage>
        <taxon>Bacteria</taxon>
        <taxon>Pseudomonadati</taxon>
        <taxon>Planctomycetota</taxon>
        <taxon>Planctomycetia</taxon>
        <taxon>Pirellulales</taxon>
        <taxon>Pirellulaceae</taxon>
        <taxon>Novipirellula</taxon>
    </lineage>
</organism>
<sequence length="637" mass="72284" precursor="true">MRLAVLTALLFCQTAWAQPPQIADGPFKGNEESLEQYRCPDWFRDAKFGIWSHWGPQAVPMQGDWYAKHMYVQGHRQYEHHLKTYGHPSEHGYKEIIDLWKAEKWDPDQLMDLYKKAGARYFVSMGSHHDNFFLWNSKIHRWNSVKMGPKRDVVGDWQKSAKKHGLRFGVSEHLVASFTWFQPSHGSDKKGPKTGIPYDGADPKLQDLYHFPAKPGDTGWNSNDPRYHKIWFNEIKELVDNYQPDLLYSDSHMPFGNEVGASLIAHLYNTNEARHAGKLEAVYTCKQKSEGRWVEDLERGVMPKINPHPWQTDTSIGDWYYNEHWKPRPVSWTIHMLVDIVSKNGNLLLNVVQRPDGSIDDDVRQSLEQLADWIAIHGEAIYETRPWLVYGEGGVRYRGGSFKEDFNYSARDIRFTTKGPSLYAVALGWPDDGKLLVRSLASVAGKINTVSLLGYDGNVDWQQTDEGLVVTVPTKAVSEYTCALKITGEDLKPAPIPKIIITVSPDKAGNYVLKPDDAELNGDQIKIENKGGQPNVGYWDRADESVAWTLSVDKPGKFNVSALIATAHADGEFVVDAAGQRLVGKPAKTSGWEHFQETQLGSIRIDKPGKHVLTMQARDAKTWKPINVRQLKLVRDK</sequence>
<evidence type="ECO:0000256" key="7">
    <source>
        <dbReference type="SAM" id="SignalP"/>
    </source>
</evidence>
<accession>A0A5C5Z2H0</accession>
<dbReference type="Gene3D" id="2.60.40.1180">
    <property type="entry name" value="Golgi alpha-mannosidase II"/>
    <property type="match status" value="1"/>
</dbReference>
<dbReference type="PANTHER" id="PTHR10030">
    <property type="entry name" value="ALPHA-L-FUCOSIDASE"/>
    <property type="match status" value="1"/>
</dbReference>
<dbReference type="GO" id="GO:0005764">
    <property type="term" value="C:lysosome"/>
    <property type="evidence" value="ECO:0007669"/>
    <property type="project" value="TreeGrafter"/>
</dbReference>
<comment type="similarity">
    <text evidence="2">Belongs to the glycosyl hydrolase 29 family.</text>
</comment>
<proteinExistence type="inferred from homology"/>
<dbReference type="SUPFAM" id="SSF51445">
    <property type="entry name" value="(Trans)glycosidases"/>
    <property type="match status" value="1"/>
</dbReference>
<dbReference type="GO" id="GO:0016139">
    <property type="term" value="P:glycoside catabolic process"/>
    <property type="evidence" value="ECO:0007669"/>
    <property type="project" value="TreeGrafter"/>
</dbReference>
<dbReference type="InterPro" id="IPR008979">
    <property type="entry name" value="Galactose-bd-like_sf"/>
</dbReference>
<dbReference type="RefSeq" id="WP_146396558.1">
    <property type="nucleotide sequence ID" value="NZ_SJPJ01000001.1"/>
</dbReference>
<dbReference type="PRINTS" id="PR00741">
    <property type="entry name" value="GLHYDRLASE29"/>
</dbReference>
<keyword evidence="6" id="KW-0326">Glycosidase</keyword>
<dbReference type="AlphaFoldDB" id="A0A5C5Z2H0"/>
<evidence type="ECO:0000256" key="6">
    <source>
        <dbReference type="ARBA" id="ARBA00023295"/>
    </source>
</evidence>
<dbReference type="SUPFAM" id="SSF49785">
    <property type="entry name" value="Galactose-binding domain-like"/>
    <property type="match status" value="1"/>
</dbReference>
<dbReference type="InterPro" id="IPR000933">
    <property type="entry name" value="Glyco_hydro_29"/>
</dbReference>